<evidence type="ECO:0000256" key="9">
    <source>
        <dbReference type="SAM" id="MobiDB-lite"/>
    </source>
</evidence>
<accession>A0A8C6LUE3</accession>
<dbReference type="PANTHER" id="PTHR12400:SF51">
    <property type="entry name" value="INOSITOL POLYPHOSPHATE MULTIKINASE"/>
    <property type="match status" value="1"/>
</dbReference>
<proteinExistence type="inferred from homology"/>
<feature type="compositionally biased region" description="Polar residues" evidence="9">
    <location>
        <begin position="465"/>
        <end position="480"/>
    </location>
</feature>
<protein>
    <recommendedName>
        <fullName evidence="8">Kinase</fullName>
        <ecNumber evidence="8">2.7.-.-</ecNumber>
    </recommendedName>
</protein>
<keyword evidence="3" id="KW-0547">Nucleotide-binding</keyword>
<keyword evidence="5" id="KW-0067">ATP-binding</keyword>
<dbReference type="GO" id="GO:0032958">
    <property type="term" value="P:inositol phosphate biosynthetic process"/>
    <property type="evidence" value="ECO:0007669"/>
    <property type="project" value="InterPro"/>
</dbReference>
<keyword evidence="11" id="KW-1185">Reference proteome</keyword>
<dbReference type="Ensembl" id="ENSNFUT00015026743.1">
    <property type="protein sequence ID" value="ENSNFUP00015025590.1"/>
    <property type="gene ID" value="ENSNFUG00015012384.1"/>
</dbReference>
<dbReference type="EC" id="2.7.-.-" evidence="8"/>
<keyword evidence="2 8" id="KW-0808">Transferase</keyword>
<evidence type="ECO:0000256" key="6">
    <source>
        <dbReference type="ARBA" id="ARBA00036164"/>
    </source>
</evidence>
<comment type="similarity">
    <text evidence="1 8">Belongs to the inositol phosphokinase (IPK) family.</text>
</comment>
<dbReference type="Pfam" id="PF03770">
    <property type="entry name" value="IPK"/>
    <property type="match status" value="1"/>
</dbReference>
<dbReference type="InterPro" id="IPR038286">
    <property type="entry name" value="IPK_sf"/>
</dbReference>
<dbReference type="Proteomes" id="UP000694548">
    <property type="component" value="Unassembled WGS sequence"/>
</dbReference>
<evidence type="ECO:0000313" key="11">
    <source>
        <dbReference type="Proteomes" id="UP000694548"/>
    </source>
</evidence>
<organism evidence="10 11">
    <name type="scientific">Nothobranchius furzeri</name>
    <name type="common">Turquoise killifish</name>
    <dbReference type="NCBI Taxonomy" id="105023"/>
    <lineage>
        <taxon>Eukaryota</taxon>
        <taxon>Metazoa</taxon>
        <taxon>Chordata</taxon>
        <taxon>Craniata</taxon>
        <taxon>Vertebrata</taxon>
        <taxon>Euteleostomi</taxon>
        <taxon>Actinopterygii</taxon>
        <taxon>Neopterygii</taxon>
        <taxon>Teleostei</taxon>
        <taxon>Neoteleostei</taxon>
        <taxon>Acanthomorphata</taxon>
        <taxon>Ovalentaria</taxon>
        <taxon>Atherinomorphae</taxon>
        <taxon>Cyprinodontiformes</taxon>
        <taxon>Nothobranchiidae</taxon>
        <taxon>Nothobranchius</taxon>
    </lineage>
</organism>
<dbReference type="GO" id="GO:0051765">
    <property type="term" value="F:inositol tetrakisphosphate kinase activity"/>
    <property type="evidence" value="ECO:0007669"/>
    <property type="project" value="TreeGrafter"/>
</dbReference>
<comment type="catalytic activity">
    <reaction evidence="7">
        <text>1D-myo-inositol 1,3,4,6-tetrakisphosphate + ATP = 1D-myo-inositol 1,3,4,5,6-pentakisphosphate + ADP + H(+)</text>
        <dbReference type="Rhea" id="RHEA:12717"/>
        <dbReference type="ChEBI" id="CHEBI:15378"/>
        <dbReference type="ChEBI" id="CHEBI:30616"/>
        <dbReference type="ChEBI" id="CHEBI:57660"/>
        <dbReference type="ChEBI" id="CHEBI:57733"/>
        <dbReference type="ChEBI" id="CHEBI:456216"/>
        <dbReference type="EC" id="2.7.1.140"/>
    </reaction>
</comment>
<dbReference type="GO" id="GO:0005737">
    <property type="term" value="C:cytoplasm"/>
    <property type="evidence" value="ECO:0007669"/>
    <property type="project" value="TreeGrafter"/>
</dbReference>
<evidence type="ECO:0000256" key="7">
    <source>
        <dbReference type="ARBA" id="ARBA00036525"/>
    </source>
</evidence>
<dbReference type="SUPFAM" id="SSF56104">
    <property type="entry name" value="SAICAR synthase-like"/>
    <property type="match status" value="1"/>
</dbReference>
<dbReference type="AlphaFoldDB" id="A0A8C6LUE3"/>
<reference evidence="10" key="1">
    <citation type="submission" date="2025-08" db="UniProtKB">
        <authorList>
            <consortium name="Ensembl"/>
        </authorList>
    </citation>
    <scope>IDENTIFICATION</scope>
</reference>
<dbReference type="PANTHER" id="PTHR12400">
    <property type="entry name" value="INOSITOL POLYPHOSPHATE KINASE"/>
    <property type="match status" value="1"/>
</dbReference>
<sequence>MISRRNGLLILVNSVQGKIAIPFRTADHRRPLSQELTGIRGLAAAVRASNTGGAAAFTAHLDHHHAQEGLPVSQNIFLNVSGILCSWNNNIMDTSVPSELVPGSDSGASVPRLPGSNLREDNTCQRLLGSKGLPHLNGCVPLSHQVAGHKHGVDKVGILQHPDGTVLKQIQPPPRGPREMQFYGMVFAEGCSDPCLLDLQNHIPKYYGTWSSLDSPSDVYLKLEDVTSRFVRPCIMDVKLGQRSYDPFASQEKREQQIRKYPLMEEMGFLILGMRVYNVHSDTFESIDQHYGRSLVKDTIKDGLATFFHNGVYLRKDALWACIRRVRQILYWFYSQRQLVFYASSLLFVYEGLPFSPPSLFLRNPSVIEAVTNAGELWLVADSGQGHEEKTVREGARQEQEVAENNNNNREEAVSWDCTVHIGRRKGAHHHNGRGHALKHGVAAPIVVATATGDRKSVLSEEDNTTQQTGDQKPSPNRNKASPKGPDSHREREKSSGEEEEGWKGPMRGCEGGRQENMEEVEVKMIDFAHVFPSDSQDHGYIYGLKHLLTVLEQILCDAAQSSHPRLLTQQGNRTPP</sequence>
<feature type="compositionally biased region" description="Basic and acidic residues" evidence="9">
    <location>
        <begin position="486"/>
        <end position="497"/>
    </location>
</feature>
<evidence type="ECO:0000256" key="1">
    <source>
        <dbReference type="ARBA" id="ARBA00007374"/>
    </source>
</evidence>
<dbReference type="GeneTree" id="ENSGT00940000155309"/>
<dbReference type="GO" id="GO:0005524">
    <property type="term" value="F:ATP binding"/>
    <property type="evidence" value="ECO:0007669"/>
    <property type="project" value="UniProtKB-KW"/>
</dbReference>
<evidence type="ECO:0000256" key="5">
    <source>
        <dbReference type="ARBA" id="ARBA00022840"/>
    </source>
</evidence>
<evidence type="ECO:0000256" key="8">
    <source>
        <dbReference type="RuleBase" id="RU363090"/>
    </source>
</evidence>
<comment type="catalytic activity">
    <reaction evidence="6">
        <text>1D-myo-inositol 1,4,5-trisphosphate + 2 ATP = 1D-myo-inositol 1,3,4,5,6-pentakisphosphate + 2 ADP + 2 H(+)</text>
        <dbReference type="Rhea" id="RHEA:32359"/>
        <dbReference type="ChEBI" id="CHEBI:15378"/>
        <dbReference type="ChEBI" id="CHEBI:30616"/>
        <dbReference type="ChEBI" id="CHEBI:57733"/>
        <dbReference type="ChEBI" id="CHEBI:203600"/>
        <dbReference type="ChEBI" id="CHEBI:456216"/>
        <dbReference type="EC" id="2.7.1.151"/>
    </reaction>
</comment>
<evidence type="ECO:0000256" key="4">
    <source>
        <dbReference type="ARBA" id="ARBA00022777"/>
    </source>
</evidence>
<name>A0A8C6LUE3_NOTFU</name>
<keyword evidence="4 8" id="KW-0418">Kinase</keyword>
<reference evidence="10" key="2">
    <citation type="submission" date="2025-09" db="UniProtKB">
        <authorList>
            <consortium name="Ensembl"/>
        </authorList>
    </citation>
    <scope>IDENTIFICATION</scope>
</reference>
<dbReference type="GO" id="GO:0008440">
    <property type="term" value="F:inositol-1,4,5-trisphosphate 3-kinase activity"/>
    <property type="evidence" value="ECO:0007669"/>
    <property type="project" value="TreeGrafter"/>
</dbReference>
<evidence type="ECO:0000256" key="3">
    <source>
        <dbReference type="ARBA" id="ARBA00022741"/>
    </source>
</evidence>
<evidence type="ECO:0000256" key="2">
    <source>
        <dbReference type="ARBA" id="ARBA00022679"/>
    </source>
</evidence>
<feature type="region of interest" description="Disordered" evidence="9">
    <location>
        <begin position="453"/>
        <end position="513"/>
    </location>
</feature>
<dbReference type="GO" id="GO:0005634">
    <property type="term" value="C:nucleus"/>
    <property type="evidence" value="ECO:0007669"/>
    <property type="project" value="TreeGrafter"/>
</dbReference>
<dbReference type="InterPro" id="IPR005522">
    <property type="entry name" value="IPK"/>
</dbReference>
<feature type="compositionally biased region" description="Basic and acidic residues" evidence="9">
    <location>
        <begin position="388"/>
        <end position="400"/>
    </location>
</feature>
<feature type="region of interest" description="Disordered" evidence="9">
    <location>
        <begin position="388"/>
        <end position="408"/>
    </location>
</feature>
<evidence type="ECO:0000313" key="10">
    <source>
        <dbReference type="Ensembl" id="ENSNFUP00015025590.1"/>
    </source>
</evidence>
<gene>
    <name evidence="10" type="primary">ipmkb</name>
</gene>
<dbReference type="Gene3D" id="3.30.470.160">
    <property type="entry name" value="Inositol polyphosphate kinase"/>
    <property type="match status" value="1"/>
</dbReference>